<dbReference type="eggNOG" id="COG1403">
    <property type="taxonomic scope" value="Bacteria"/>
</dbReference>
<dbReference type="HOGENOM" id="CLU_071576_3_1_5"/>
<dbReference type="RefSeq" id="WP_051899936.1">
    <property type="nucleotide sequence ID" value="NZ_HG938355.1"/>
</dbReference>
<evidence type="ECO:0000313" key="2">
    <source>
        <dbReference type="EMBL" id="CDN56514.1"/>
    </source>
</evidence>
<organism evidence="2 3">
    <name type="scientific">Neorhizobium galegae bv. officinalis bv. officinalis str. HAMBI 1141</name>
    <dbReference type="NCBI Taxonomy" id="1028801"/>
    <lineage>
        <taxon>Bacteria</taxon>
        <taxon>Pseudomonadati</taxon>
        <taxon>Pseudomonadota</taxon>
        <taxon>Alphaproteobacteria</taxon>
        <taxon>Hyphomicrobiales</taxon>
        <taxon>Rhizobiaceae</taxon>
        <taxon>Rhizobium/Agrobacterium group</taxon>
        <taxon>Neorhizobium</taxon>
    </lineage>
</organism>
<protein>
    <submittedName>
        <fullName evidence="2">TIGR02646 family protein</fullName>
    </submittedName>
</protein>
<reference evidence="3" key="1">
    <citation type="journal article" date="2014" name="BMC Genomics">
        <title>Genome sequencing of two Neorhizobium galegae strains reveals a noeT gene responsible for the unusual acetylation of the nodulation factors.</title>
        <authorList>
            <person name="Osterman J."/>
            <person name="Marsh J."/>
            <person name="Laine P.K."/>
            <person name="Zeng Z."/>
            <person name="Alatalo E."/>
            <person name="Sullivan J.T."/>
            <person name="Young J.P."/>
            <person name="Thomas-Oates J."/>
            <person name="Paulin L."/>
            <person name="Lindstrom K."/>
        </authorList>
    </citation>
    <scope>NUCLEOTIDE SEQUENCE [LARGE SCALE GENOMIC DNA]</scope>
    <source>
        <strain evidence="3">HAMBI 1141</strain>
    </source>
</reference>
<feature type="domain" description="HNH" evidence="1">
    <location>
        <begin position="54"/>
        <end position="99"/>
    </location>
</feature>
<dbReference type="GO" id="GO:0003676">
    <property type="term" value="F:nucleic acid binding"/>
    <property type="evidence" value="ECO:0007669"/>
    <property type="project" value="InterPro"/>
</dbReference>
<sequence length="210" mass="24116">MRNLDKLPIPEVLNDNWIQWTEQYKSDKTSATKKYRYRHSDIKSTLVEETKSKCAYCESKIGHNTPGDVEHKTPSSVNIDLHFDWTNLTIACTECNRRKLTYFDAQKPFLDPYDGDVENRVIHLGPVVGWQPGDEPAEISVRTLELHDNSRAGLIKRKIEAIDHLNNLVARYHQVDGVMKELLLLSIQKLKSKEAEYSGMLKAVCDNYGI</sequence>
<dbReference type="Proteomes" id="UP000028186">
    <property type="component" value="Chromosome I"/>
</dbReference>
<evidence type="ECO:0000259" key="1">
    <source>
        <dbReference type="Pfam" id="PF01844"/>
    </source>
</evidence>
<dbReference type="GO" id="GO:0004519">
    <property type="term" value="F:endonuclease activity"/>
    <property type="evidence" value="ECO:0007669"/>
    <property type="project" value="InterPro"/>
</dbReference>
<name>A0A068TEG1_NEOGA</name>
<dbReference type="AlphaFoldDB" id="A0A068TEG1"/>
<gene>
    <name evidence="2" type="ORF">RG1141_CH42000</name>
</gene>
<dbReference type="Pfam" id="PF01844">
    <property type="entry name" value="HNH"/>
    <property type="match status" value="1"/>
</dbReference>
<dbReference type="InterPro" id="IPR003615">
    <property type="entry name" value="HNH_nuc"/>
</dbReference>
<dbReference type="CDD" id="cd00085">
    <property type="entry name" value="HNHc"/>
    <property type="match status" value="1"/>
</dbReference>
<dbReference type="KEGG" id="ngl:RG1141_CH42000"/>
<accession>A0A068TEG1</accession>
<proteinExistence type="predicted"/>
<evidence type="ECO:0000313" key="3">
    <source>
        <dbReference type="Proteomes" id="UP000028186"/>
    </source>
</evidence>
<dbReference type="InterPro" id="IPR002711">
    <property type="entry name" value="HNH"/>
</dbReference>
<dbReference type="EMBL" id="HG938355">
    <property type="protein sequence ID" value="CDN56514.1"/>
    <property type="molecule type" value="Genomic_DNA"/>
</dbReference>
<dbReference type="GO" id="GO:0008270">
    <property type="term" value="F:zinc ion binding"/>
    <property type="evidence" value="ECO:0007669"/>
    <property type="project" value="InterPro"/>
</dbReference>
<dbReference type="Gene3D" id="1.10.30.50">
    <property type="match status" value="1"/>
</dbReference>